<proteinExistence type="predicted"/>
<evidence type="ECO:0000259" key="2">
    <source>
        <dbReference type="Pfam" id="PF18962"/>
    </source>
</evidence>
<evidence type="ECO:0000259" key="1">
    <source>
        <dbReference type="Pfam" id="PF01345"/>
    </source>
</evidence>
<dbReference type="EMBL" id="VRTY01000016">
    <property type="protein sequence ID" value="TXK49694.1"/>
    <property type="molecule type" value="Genomic_DNA"/>
</dbReference>
<dbReference type="InterPro" id="IPR001434">
    <property type="entry name" value="OmcB-like_DUF11"/>
</dbReference>
<dbReference type="InterPro" id="IPR026444">
    <property type="entry name" value="Secre_tail"/>
</dbReference>
<comment type="caution">
    <text evidence="3">The sequence shown here is derived from an EMBL/GenBank/DDBJ whole genome shotgun (WGS) entry which is preliminary data.</text>
</comment>
<dbReference type="NCBIfam" id="TIGR04183">
    <property type="entry name" value="Por_Secre_tail"/>
    <property type="match status" value="1"/>
</dbReference>
<gene>
    <name evidence="3" type="ORF">FVR03_06265</name>
</gene>
<organism evidence="3 4">
    <name type="scientific">Pontibacter qinzhouensis</name>
    <dbReference type="NCBI Taxonomy" id="2603253"/>
    <lineage>
        <taxon>Bacteria</taxon>
        <taxon>Pseudomonadati</taxon>
        <taxon>Bacteroidota</taxon>
        <taxon>Cytophagia</taxon>
        <taxon>Cytophagales</taxon>
        <taxon>Hymenobacteraceae</taxon>
        <taxon>Pontibacter</taxon>
    </lineage>
</organism>
<evidence type="ECO:0000313" key="4">
    <source>
        <dbReference type="Proteomes" id="UP000321926"/>
    </source>
</evidence>
<dbReference type="Pfam" id="PF18962">
    <property type="entry name" value="Por_Secre_tail"/>
    <property type="match status" value="1"/>
</dbReference>
<dbReference type="RefSeq" id="WP_147920880.1">
    <property type="nucleotide sequence ID" value="NZ_VRTY01000016.1"/>
</dbReference>
<dbReference type="Proteomes" id="UP000321926">
    <property type="component" value="Unassembled WGS sequence"/>
</dbReference>
<dbReference type="Pfam" id="PF17963">
    <property type="entry name" value="Big_9"/>
    <property type="match status" value="1"/>
</dbReference>
<sequence>MPKIMFAYSVASHFKNTLSVVAILVVLICSQTAVLAQANKQPVAQNITTAGVPNNNAAAKAIAPLSATDVDGSIVSFKILTLPGEWHGFLFVNNVAATAGQVITPVQAAQLSFRSPISYETTATFTYAAIDNAGAQSAPATYTIPIIYDVDLTISHSIITNLPFGQGQEVTVRYTVTNLGVSSVYDHVYINNLLPAELTFVRTASESWRHNLSTNTWNLQGLRGKETKTVEIIAKLNTKESFSHTTTVSINGQQKDHNLTNNSSNYSLIQQNDAPSVQNVSVTMGVASTEGTVTAISPLKANVRQGRSLKHFTLTSVPNPSNGKLYVNDRMARQGQQISEAEATALSFEPSPAYEGEAVFRYTATDNLGATSIEPAIYNITIMSMTLPVSLIDFKAQAQTKGVALAWATASEKDNAYFSVERSQDGLTFKAIGKVKGAGNSSRKIDYAYLDTQAPAGVLYYRLKQVDTDGTHDFSKVVTVTAATSLASAQVQAYPNPFTQNLNLTLPAASTGQAHLQLLDLQGRVMQTQVLLLESGQNTIQVTTEALPAGAYILIVKGNGIDSKARVIKS</sequence>
<dbReference type="Gene3D" id="2.60.40.10">
    <property type="entry name" value="Immunoglobulins"/>
    <property type="match status" value="2"/>
</dbReference>
<keyword evidence="4" id="KW-1185">Reference proteome</keyword>
<reference evidence="3 4" key="1">
    <citation type="submission" date="2019-08" db="EMBL/GenBank/DDBJ databases">
        <authorList>
            <person name="Shi S."/>
        </authorList>
    </citation>
    <scope>NUCLEOTIDE SEQUENCE [LARGE SCALE GENOMIC DNA]</scope>
    <source>
        <strain evidence="3 4">GY10130</strain>
    </source>
</reference>
<name>A0A5C8KAW5_9BACT</name>
<feature type="domain" description="Secretion system C-terminal sorting" evidence="2">
    <location>
        <begin position="494"/>
        <end position="563"/>
    </location>
</feature>
<accession>A0A5C8KAW5</accession>
<evidence type="ECO:0000313" key="3">
    <source>
        <dbReference type="EMBL" id="TXK49694.1"/>
    </source>
</evidence>
<dbReference type="AlphaFoldDB" id="A0A5C8KAW5"/>
<feature type="domain" description="DUF11" evidence="1">
    <location>
        <begin position="151"/>
        <end position="267"/>
    </location>
</feature>
<dbReference type="OrthoDB" id="1443240at2"/>
<dbReference type="InterPro" id="IPR013783">
    <property type="entry name" value="Ig-like_fold"/>
</dbReference>
<protein>
    <submittedName>
        <fullName evidence="3">T9SS type A sorting domain-containing protein</fullName>
    </submittedName>
</protein>
<dbReference type="Pfam" id="PF01345">
    <property type="entry name" value="DUF11"/>
    <property type="match status" value="1"/>
</dbReference>